<keyword evidence="2" id="KW-0812">Transmembrane</keyword>
<keyword evidence="2" id="KW-0472">Membrane</keyword>
<feature type="transmembrane region" description="Helical" evidence="2">
    <location>
        <begin position="161"/>
        <end position="183"/>
    </location>
</feature>
<keyword evidence="2" id="KW-1133">Transmembrane helix</keyword>
<feature type="transmembrane region" description="Helical" evidence="2">
    <location>
        <begin position="366"/>
        <end position="390"/>
    </location>
</feature>
<feature type="transmembrane region" description="Helical" evidence="2">
    <location>
        <begin position="65"/>
        <end position="89"/>
    </location>
</feature>
<feature type="domain" description="EF-hand" evidence="3">
    <location>
        <begin position="468"/>
        <end position="503"/>
    </location>
</feature>
<protein>
    <recommendedName>
        <fullName evidence="3">EF-hand domain-containing protein</fullName>
    </recommendedName>
</protein>
<evidence type="ECO:0000313" key="5">
    <source>
        <dbReference type="Proteomes" id="UP000794436"/>
    </source>
</evidence>
<evidence type="ECO:0000256" key="1">
    <source>
        <dbReference type="ARBA" id="ARBA00022837"/>
    </source>
</evidence>
<dbReference type="AlphaFoldDB" id="A0A8K1C689"/>
<dbReference type="InterPro" id="IPR018247">
    <property type="entry name" value="EF_Hand_1_Ca_BS"/>
</dbReference>
<dbReference type="Pfam" id="PF13405">
    <property type="entry name" value="EF-hand_6"/>
    <property type="match status" value="1"/>
</dbReference>
<dbReference type="Gene3D" id="1.10.238.10">
    <property type="entry name" value="EF-hand"/>
    <property type="match status" value="1"/>
</dbReference>
<gene>
    <name evidence="4" type="ORF">Poli38472_003139</name>
</gene>
<dbReference type="OrthoDB" id="191686at2759"/>
<dbReference type="Proteomes" id="UP000794436">
    <property type="component" value="Unassembled WGS sequence"/>
</dbReference>
<reference evidence="4" key="1">
    <citation type="submission" date="2019-03" db="EMBL/GenBank/DDBJ databases">
        <title>Long read genome sequence of the mycoparasitic Pythium oligandrum ATCC 38472 isolated from sugarbeet rhizosphere.</title>
        <authorList>
            <person name="Gaulin E."/>
        </authorList>
    </citation>
    <scope>NUCLEOTIDE SEQUENCE</scope>
    <source>
        <strain evidence="4">ATCC 38472_TT</strain>
    </source>
</reference>
<evidence type="ECO:0000256" key="2">
    <source>
        <dbReference type="SAM" id="Phobius"/>
    </source>
</evidence>
<dbReference type="SMART" id="SM00054">
    <property type="entry name" value="EFh"/>
    <property type="match status" value="1"/>
</dbReference>
<accession>A0A8K1C689</accession>
<keyword evidence="5" id="KW-1185">Reference proteome</keyword>
<dbReference type="PROSITE" id="PS00018">
    <property type="entry name" value="EF_HAND_1"/>
    <property type="match status" value="1"/>
</dbReference>
<dbReference type="PROSITE" id="PS50222">
    <property type="entry name" value="EF_HAND_2"/>
    <property type="match status" value="1"/>
</dbReference>
<feature type="transmembrane region" description="Helical" evidence="2">
    <location>
        <begin position="95"/>
        <end position="114"/>
    </location>
</feature>
<feature type="transmembrane region" description="Helical" evidence="2">
    <location>
        <begin position="424"/>
        <end position="444"/>
    </location>
</feature>
<organism evidence="4 5">
    <name type="scientific">Pythium oligandrum</name>
    <name type="common">Mycoparasitic fungus</name>
    <dbReference type="NCBI Taxonomy" id="41045"/>
    <lineage>
        <taxon>Eukaryota</taxon>
        <taxon>Sar</taxon>
        <taxon>Stramenopiles</taxon>
        <taxon>Oomycota</taxon>
        <taxon>Peronosporomycetes</taxon>
        <taxon>Pythiales</taxon>
        <taxon>Pythiaceae</taxon>
        <taxon>Pythium</taxon>
    </lineage>
</organism>
<dbReference type="GO" id="GO:0005509">
    <property type="term" value="F:calcium ion binding"/>
    <property type="evidence" value="ECO:0007669"/>
    <property type="project" value="InterPro"/>
</dbReference>
<keyword evidence="1" id="KW-0106">Calcium</keyword>
<evidence type="ECO:0000313" key="4">
    <source>
        <dbReference type="EMBL" id="TMW57214.1"/>
    </source>
</evidence>
<dbReference type="EMBL" id="SPLM01000144">
    <property type="protein sequence ID" value="TMW57214.1"/>
    <property type="molecule type" value="Genomic_DNA"/>
</dbReference>
<comment type="caution">
    <text evidence="4">The sequence shown here is derived from an EMBL/GenBank/DDBJ whole genome shotgun (WGS) entry which is preliminary data.</text>
</comment>
<dbReference type="InterPro" id="IPR011992">
    <property type="entry name" value="EF-hand-dom_pair"/>
</dbReference>
<evidence type="ECO:0000259" key="3">
    <source>
        <dbReference type="PROSITE" id="PS50222"/>
    </source>
</evidence>
<proteinExistence type="predicted"/>
<sequence length="561" mass="62187">MTNESASNYEYTIFAGEASVHVYRRAQTPAANAKTEPFYTDEIVQRKDNYAVATLKLALFHILNFVYAAFAFIVAVTIVTLSIGLLPLLGLGAFVYVRSMPVVGWLANIDIALANRITPIERRVALNKETRPSDLEFACDVGCLSWRSTFAVFYFSTIKLVIGVFSFIAVCLPVLPIALHIIYTRKQSAAIPQLAKMATNIPTTKTPAPSAPPAEHDVDIIAAYPVVNTANAPVPAYPVVVPEPLPPSHTEKKSIWSHIWFTLKLVPFHVLNFVLGTGSFVIVLTGVCISILLLPLCGLGILVYMVLLQFVRLLAVLDIFVADFITSSEAQVRWNVQGGSLGSGGVSEGLRMAPKLQKFSWRSTTAVLYFLTVKFVLAMISIVSVSLPLLPIASEFVADYASDTVNSWVAGFNPHKFNFGTNPFWYFLTCVAYFVVGVILMHVFGRISREVTRKEFARFVSVYSYHSSRDVKMREAFRIHDFDGDGKISRDDLRTYLSLVSHAPTDQLDEAATEHQDLLATTVSRVFEEASSDPSVDFLVYEDFAKVLQQTDLESHLLIPF</sequence>
<feature type="transmembrane region" description="Helical" evidence="2">
    <location>
        <begin position="270"/>
        <end position="295"/>
    </location>
</feature>
<name>A0A8K1C689_PYTOL</name>
<dbReference type="InterPro" id="IPR002048">
    <property type="entry name" value="EF_hand_dom"/>
</dbReference>
<dbReference type="SUPFAM" id="SSF47473">
    <property type="entry name" value="EF-hand"/>
    <property type="match status" value="1"/>
</dbReference>